<feature type="region of interest" description="Disordered" evidence="12">
    <location>
        <begin position="1"/>
        <end position="53"/>
    </location>
</feature>
<keyword evidence="4" id="KW-0677">Repeat</keyword>
<evidence type="ECO:0000256" key="9">
    <source>
        <dbReference type="ARBA" id="ARBA00023163"/>
    </source>
</evidence>
<dbReference type="GO" id="GO:0000978">
    <property type="term" value="F:RNA polymerase II cis-regulatory region sequence-specific DNA binding"/>
    <property type="evidence" value="ECO:0007669"/>
    <property type="project" value="TreeGrafter"/>
</dbReference>
<dbReference type="Pfam" id="PF00096">
    <property type="entry name" value="zf-C2H2"/>
    <property type="match status" value="7"/>
</dbReference>
<feature type="domain" description="C2H2-type" evidence="14">
    <location>
        <begin position="856"/>
        <end position="883"/>
    </location>
</feature>
<evidence type="ECO:0000256" key="12">
    <source>
        <dbReference type="SAM" id="MobiDB-lite"/>
    </source>
</evidence>
<keyword evidence="9" id="KW-0804">Transcription</keyword>
<dbReference type="PANTHER" id="PTHR24399">
    <property type="entry name" value="ZINC FINGER AND BTB DOMAIN-CONTAINING"/>
    <property type="match status" value="1"/>
</dbReference>
<feature type="domain" description="C2H2-type" evidence="14">
    <location>
        <begin position="654"/>
        <end position="681"/>
    </location>
</feature>
<dbReference type="EMBL" id="CADEAL010000813">
    <property type="protein sequence ID" value="CAB1425550.1"/>
    <property type="molecule type" value="Genomic_DNA"/>
</dbReference>
<dbReference type="GO" id="GO:0001817">
    <property type="term" value="P:regulation of cytokine production"/>
    <property type="evidence" value="ECO:0007669"/>
    <property type="project" value="TreeGrafter"/>
</dbReference>
<evidence type="ECO:0000256" key="8">
    <source>
        <dbReference type="ARBA" id="ARBA00023125"/>
    </source>
</evidence>
<feature type="compositionally biased region" description="Polar residues" evidence="12">
    <location>
        <begin position="559"/>
        <end position="571"/>
    </location>
</feature>
<dbReference type="GO" id="GO:0002682">
    <property type="term" value="P:regulation of immune system process"/>
    <property type="evidence" value="ECO:0007669"/>
    <property type="project" value="TreeGrafter"/>
</dbReference>
<comment type="caution">
    <text evidence="15">The sequence shown here is derived from an EMBL/GenBank/DDBJ whole genome shotgun (WGS) entry which is preliminary data.</text>
</comment>
<keyword evidence="16" id="KW-1185">Reference proteome</keyword>
<feature type="domain" description="C2H2-type" evidence="14">
    <location>
        <begin position="744"/>
        <end position="771"/>
    </location>
</feature>
<feature type="compositionally biased region" description="Acidic residues" evidence="12">
    <location>
        <begin position="626"/>
        <end position="639"/>
    </location>
</feature>
<feature type="compositionally biased region" description="Basic residues" evidence="12">
    <location>
        <begin position="498"/>
        <end position="512"/>
    </location>
</feature>
<comment type="subcellular location">
    <subcellularLocation>
        <location evidence="1">Nucleus</location>
    </subcellularLocation>
</comment>
<feature type="domain" description="C2H2-type" evidence="14">
    <location>
        <begin position="912"/>
        <end position="939"/>
    </location>
</feature>
<dbReference type="InterPro" id="IPR036236">
    <property type="entry name" value="Znf_C2H2_sf"/>
</dbReference>
<evidence type="ECO:0000256" key="10">
    <source>
        <dbReference type="ARBA" id="ARBA00023242"/>
    </source>
</evidence>
<evidence type="ECO:0000256" key="3">
    <source>
        <dbReference type="ARBA" id="ARBA00022723"/>
    </source>
</evidence>
<feature type="domain" description="C2H2-type" evidence="14">
    <location>
        <begin position="685"/>
        <end position="713"/>
    </location>
</feature>
<feature type="domain" description="BTB" evidence="13">
    <location>
        <begin position="400"/>
        <end position="469"/>
    </location>
</feature>
<dbReference type="FunFam" id="3.30.160.60:FF:000759">
    <property type="entry name" value="zinc finger protein 16"/>
    <property type="match status" value="1"/>
</dbReference>
<comment type="similarity">
    <text evidence="2">Belongs to the krueppel C2H2-type zinc-finger protein family.</text>
</comment>
<feature type="compositionally biased region" description="Basic and acidic residues" evidence="12">
    <location>
        <begin position="20"/>
        <end position="32"/>
    </location>
</feature>
<evidence type="ECO:0000256" key="5">
    <source>
        <dbReference type="ARBA" id="ARBA00022771"/>
    </source>
</evidence>
<feature type="compositionally biased region" description="Basic and acidic residues" evidence="12">
    <location>
        <begin position="196"/>
        <end position="205"/>
    </location>
</feature>
<accession>A0A9N7YBN3</accession>
<evidence type="ECO:0000256" key="7">
    <source>
        <dbReference type="ARBA" id="ARBA00023015"/>
    </source>
</evidence>
<dbReference type="Gene3D" id="3.30.160.60">
    <property type="entry name" value="Classic Zinc Finger"/>
    <property type="match status" value="8"/>
</dbReference>
<keyword evidence="8" id="KW-0238">DNA-binding</keyword>
<evidence type="ECO:0000313" key="15">
    <source>
        <dbReference type="EMBL" id="CAB1425550.1"/>
    </source>
</evidence>
<dbReference type="SUPFAM" id="SSF54695">
    <property type="entry name" value="POZ domain"/>
    <property type="match status" value="1"/>
</dbReference>
<feature type="domain" description="C2H2-type" evidence="14">
    <location>
        <begin position="714"/>
        <end position="742"/>
    </location>
</feature>
<feature type="domain" description="C2H2-type" evidence="14">
    <location>
        <begin position="828"/>
        <end position="855"/>
    </location>
</feature>
<feature type="region of interest" description="Disordered" evidence="12">
    <location>
        <begin position="1167"/>
        <end position="1190"/>
    </location>
</feature>
<dbReference type="PROSITE" id="PS50097">
    <property type="entry name" value="BTB"/>
    <property type="match status" value="1"/>
</dbReference>
<dbReference type="FunFam" id="3.30.160.60:FF:000709">
    <property type="entry name" value="GDNF-inducible zinc finger protein 1"/>
    <property type="match status" value="1"/>
</dbReference>
<evidence type="ECO:0000256" key="2">
    <source>
        <dbReference type="ARBA" id="ARBA00006991"/>
    </source>
</evidence>
<sequence length="1190" mass="133773">MTHRLVLKNNSDLSVPDEEQMCRDRQKREPPRKQSVTMPHGRHDNPGSARNHREHHAFPLMRQSGSFCPSTCVPSRLFSRPRAFYHSCTLGEAETRGREGWRRRAEHKRDRKGRERRKEQGHIQGDQNLGGRVKGRNKDTEGEKERSRVFGEQLEILQNSPLKPAIKFQLKPQNQIRAEEARRQTSDAIHGKRRRGQEGDRKEGREERKEELLLLGIQLSRNVLMVMSPRSRGERVALWETLRRASDEPARKPSRGYTTTNTELTEFFCVFLFASCTVSHQGCLCITAPPCGHGASVQQQIQFWFLLLRIYGAVVARWCCSFIVEGELIRNQPPRHRMSRERFLQEIYRPPQRAFVKGCHFSKLTHKCIMKRNVVQLTSRSHHENILASLHQLRLQGLLCDVTVHVDFQGDKQEFQAHQVVLAASSGYFKSTLLVQDVARDTISLSNVHSDDFSTFLEFVYTGKVEVASKKIADVQAAAELLDCRDLSECDDKEKGPKGKKQLGRLVLKRQRSPQSSEKEVTAKTSRAKKTVTNGKSEGGQVKPRKSSRRILQKRLNATRETSNSENQVTNEDTEECEDRTEVEAQPENGAERGDESSCRVPGSDVDNCENEDDVQSNIEDSMLSVDEEEEEDEEEGEEGESKVTSKRTSKAQFQCEKCQRTFHYERSYLKHISTYHGVKADMVYRCETCQQTFANRSNLKIHEKHVHSSERLFSCACCSKTFKRKKDVVRHQRQVHERNSMRHVCPDCGKSLSSKTALLLHERIHTGAKPFECTECSARFTQNAALKMHRRIHTGEKPFACDECEARFTQKHMLAYHKRSHTGEKPFMCEACGKSFASKEYLRHHSNIHTGFKPYKCEQCGRGFAQRNSLHQHIKTHTGERPYSCKECHKCFTQINALQRHQRIHTGEKPYMCGLCSRTFTDQSTLRRHAMTHDADAPWKTYLVVLQGNMEDKKPKSTPKGKTKKAGAAAGDAVSTGAEGDTVTPADATCAVYADDAAAASKTTTDSIMARAEPVTLPPDWTSHGTIALVSQGGITVIHTEVPPGTHIQPIMTTDGTGTNLISLDGSTIPFSIPVSMAHPIPLVSSISTSSLSLPSVLSFPVSDATLAPVNEIPAVPTSSVLEAAVSQTLLSPVLETKINQSQPDIQTVVVADMVCGNEQTAAVDAQEKKKAAENSLDEIKNTPDQDAV</sequence>
<dbReference type="SUPFAM" id="SSF57667">
    <property type="entry name" value="beta-beta-alpha zinc fingers"/>
    <property type="match status" value="5"/>
</dbReference>
<dbReference type="PROSITE" id="PS00028">
    <property type="entry name" value="ZINC_FINGER_C2H2_1"/>
    <property type="match status" value="10"/>
</dbReference>
<dbReference type="GO" id="GO:0005654">
    <property type="term" value="C:nucleoplasm"/>
    <property type="evidence" value="ECO:0007669"/>
    <property type="project" value="TreeGrafter"/>
</dbReference>
<dbReference type="PROSITE" id="PS50157">
    <property type="entry name" value="ZINC_FINGER_C2H2_2"/>
    <property type="match status" value="10"/>
</dbReference>
<dbReference type="InterPro" id="IPR000210">
    <property type="entry name" value="BTB/POZ_dom"/>
</dbReference>
<name>A0A9N7YBN3_PLEPL</name>
<evidence type="ECO:0000259" key="13">
    <source>
        <dbReference type="PROSITE" id="PS50097"/>
    </source>
</evidence>
<keyword evidence="7" id="KW-0805">Transcription regulation</keyword>
<dbReference type="FunFam" id="3.30.160.60:FF:001818">
    <property type="entry name" value="GDNF-inducible zinc finger protein 1 isoform X1"/>
    <property type="match status" value="1"/>
</dbReference>
<feature type="region of interest" description="Disordered" evidence="12">
    <location>
        <begin position="491"/>
        <end position="647"/>
    </location>
</feature>
<evidence type="ECO:0000256" key="6">
    <source>
        <dbReference type="ARBA" id="ARBA00022833"/>
    </source>
</evidence>
<feature type="compositionally biased region" description="Acidic residues" evidence="12">
    <location>
        <begin position="572"/>
        <end position="581"/>
    </location>
</feature>
<feature type="compositionally biased region" description="Basic and acidic residues" evidence="12">
    <location>
        <begin position="112"/>
        <end position="121"/>
    </location>
</feature>
<feature type="domain" description="C2H2-type" evidence="14">
    <location>
        <begin position="884"/>
        <end position="911"/>
    </location>
</feature>
<evidence type="ECO:0008006" key="17">
    <source>
        <dbReference type="Google" id="ProtNLM"/>
    </source>
</evidence>
<gene>
    <name evidence="15" type="ORF">PLEPLA_LOCUS13480</name>
</gene>
<keyword evidence="5 11" id="KW-0863">Zinc-finger</keyword>
<dbReference type="InterPro" id="IPR011333">
    <property type="entry name" value="SKP1/BTB/POZ_sf"/>
</dbReference>
<dbReference type="SMART" id="SM00225">
    <property type="entry name" value="BTB"/>
    <property type="match status" value="1"/>
</dbReference>
<feature type="region of interest" description="Disordered" evidence="12">
    <location>
        <begin position="173"/>
        <end position="205"/>
    </location>
</feature>
<feature type="domain" description="C2H2-type" evidence="14">
    <location>
        <begin position="800"/>
        <end position="827"/>
    </location>
</feature>
<feature type="compositionally biased region" description="Basic residues" evidence="12">
    <location>
        <begin position="957"/>
        <end position="966"/>
    </location>
</feature>
<dbReference type="GO" id="GO:0001227">
    <property type="term" value="F:DNA-binding transcription repressor activity, RNA polymerase II-specific"/>
    <property type="evidence" value="ECO:0007669"/>
    <property type="project" value="TreeGrafter"/>
</dbReference>
<keyword evidence="10" id="KW-0539">Nucleus</keyword>
<dbReference type="Proteomes" id="UP001153269">
    <property type="component" value="Unassembled WGS sequence"/>
</dbReference>
<dbReference type="Gene3D" id="3.30.710.10">
    <property type="entry name" value="Potassium Channel Kv1.1, Chain A"/>
    <property type="match status" value="1"/>
</dbReference>
<keyword evidence="6" id="KW-0862">Zinc</keyword>
<feature type="compositionally biased region" description="Basic and acidic residues" evidence="12">
    <location>
        <begin position="136"/>
        <end position="149"/>
    </location>
</feature>
<evidence type="ECO:0000259" key="14">
    <source>
        <dbReference type="PROSITE" id="PS50157"/>
    </source>
</evidence>
<dbReference type="PANTHER" id="PTHR24399:SF76">
    <property type="entry name" value="GASTRULA ZINC FINGER PROTEIN XLCGF46.1 ISOFORM X1"/>
    <property type="match status" value="1"/>
</dbReference>
<feature type="domain" description="C2H2-type" evidence="14">
    <location>
        <begin position="772"/>
        <end position="799"/>
    </location>
</feature>
<dbReference type="FunFam" id="3.30.160.60:FF:000690">
    <property type="entry name" value="Zinc finger protein 354C"/>
    <property type="match status" value="1"/>
</dbReference>
<dbReference type="AlphaFoldDB" id="A0A9N7YBN3"/>
<dbReference type="GO" id="GO:0008270">
    <property type="term" value="F:zinc ion binding"/>
    <property type="evidence" value="ECO:0007669"/>
    <property type="project" value="UniProtKB-KW"/>
</dbReference>
<reference evidence="15" key="1">
    <citation type="submission" date="2020-03" db="EMBL/GenBank/DDBJ databases">
        <authorList>
            <person name="Weist P."/>
        </authorList>
    </citation>
    <scope>NUCLEOTIDE SEQUENCE</scope>
</reference>
<feature type="region of interest" description="Disordered" evidence="12">
    <location>
        <begin position="95"/>
        <end position="151"/>
    </location>
</feature>
<protein>
    <recommendedName>
        <fullName evidence="17">GDNF-inducible zinc finger protein 1</fullName>
    </recommendedName>
</protein>
<proteinExistence type="inferred from homology"/>
<feature type="compositionally biased region" description="Basic residues" evidence="12">
    <location>
        <begin position="543"/>
        <end position="553"/>
    </location>
</feature>
<keyword evidence="3" id="KW-0479">Metal-binding</keyword>
<dbReference type="FunFam" id="3.30.160.60:FF:000322">
    <property type="entry name" value="GDNF-inducible zinc finger protein 1"/>
    <property type="match status" value="2"/>
</dbReference>
<evidence type="ECO:0000256" key="4">
    <source>
        <dbReference type="ARBA" id="ARBA00022737"/>
    </source>
</evidence>
<evidence type="ECO:0000256" key="1">
    <source>
        <dbReference type="ARBA" id="ARBA00004123"/>
    </source>
</evidence>
<dbReference type="SMART" id="SM00355">
    <property type="entry name" value="ZnF_C2H2"/>
    <property type="match status" value="10"/>
</dbReference>
<evidence type="ECO:0000256" key="11">
    <source>
        <dbReference type="PROSITE-ProRule" id="PRU00042"/>
    </source>
</evidence>
<feature type="compositionally biased region" description="Low complexity" evidence="12">
    <location>
        <begin position="967"/>
        <end position="979"/>
    </location>
</feature>
<organism evidence="15 16">
    <name type="scientific">Pleuronectes platessa</name>
    <name type="common">European plaice</name>
    <dbReference type="NCBI Taxonomy" id="8262"/>
    <lineage>
        <taxon>Eukaryota</taxon>
        <taxon>Metazoa</taxon>
        <taxon>Chordata</taxon>
        <taxon>Craniata</taxon>
        <taxon>Vertebrata</taxon>
        <taxon>Euteleostomi</taxon>
        <taxon>Actinopterygii</taxon>
        <taxon>Neopterygii</taxon>
        <taxon>Teleostei</taxon>
        <taxon>Neoteleostei</taxon>
        <taxon>Acanthomorphata</taxon>
        <taxon>Carangaria</taxon>
        <taxon>Pleuronectiformes</taxon>
        <taxon>Pleuronectoidei</taxon>
        <taxon>Pleuronectidae</taxon>
        <taxon>Pleuronectes</taxon>
    </lineage>
</organism>
<dbReference type="FunFam" id="3.30.160.60:FF:002343">
    <property type="entry name" value="Zinc finger protein 33A"/>
    <property type="match status" value="1"/>
</dbReference>
<dbReference type="Pfam" id="PF00651">
    <property type="entry name" value="BTB"/>
    <property type="match status" value="1"/>
</dbReference>
<feature type="region of interest" description="Disordered" evidence="12">
    <location>
        <begin position="951"/>
        <end position="982"/>
    </location>
</feature>
<dbReference type="InterPro" id="IPR013087">
    <property type="entry name" value="Znf_C2H2_type"/>
</dbReference>
<evidence type="ECO:0000313" key="16">
    <source>
        <dbReference type="Proteomes" id="UP001153269"/>
    </source>
</evidence>